<dbReference type="EMBL" id="LAZL01000039">
    <property type="protein sequence ID" value="KMT63877.1"/>
    <property type="molecule type" value="Genomic_DNA"/>
</dbReference>
<dbReference type="InterPro" id="IPR050469">
    <property type="entry name" value="Diguanylate_Cyclase"/>
</dbReference>
<dbReference type="Pfam" id="PF00990">
    <property type="entry name" value="GGDEF"/>
    <property type="match status" value="2"/>
</dbReference>
<feature type="transmembrane region" description="Helical" evidence="3">
    <location>
        <begin position="195"/>
        <end position="221"/>
    </location>
</feature>
<feature type="transmembrane region" description="Helical" evidence="3">
    <location>
        <begin position="28"/>
        <end position="44"/>
    </location>
</feature>
<keyword evidence="6" id="KW-1185">Reference proteome</keyword>
<dbReference type="AlphaFoldDB" id="A0A0J8GM24"/>
<dbReference type="SMART" id="SM00267">
    <property type="entry name" value="GGDEF"/>
    <property type="match status" value="1"/>
</dbReference>
<evidence type="ECO:0000256" key="2">
    <source>
        <dbReference type="ARBA" id="ARBA00034247"/>
    </source>
</evidence>
<dbReference type="InterPro" id="IPR029787">
    <property type="entry name" value="Nucleotide_cyclase"/>
</dbReference>
<dbReference type="STRING" id="1513271.XM47_17460"/>
<evidence type="ECO:0000256" key="3">
    <source>
        <dbReference type="SAM" id="Phobius"/>
    </source>
</evidence>
<dbReference type="Gene3D" id="3.30.70.270">
    <property type="match status" value="1"/>
</dbReference>
<dbReference type="PROSITE" id="PS50887">
    <property type="entry name" value="GGDEF"/>
    <property type="match status" value="1"/>
</dbReference>
<feature type="transmembrane region" description="Helical" evidence="3">
    <location>
        <begin position="145"/>
        <end position="163"/>
    </location>
</feature>
<keyword evidence="3" id="KW-0812">Transmembrane</keyword>
<dbReference type="GO" id="GO:0043709">
    <property type="term" value="P:cell adhesion involved in single-species biofilm formation"/>
    <property type="evidence" value="ECO:0007669"/>
    <property type="project" value="TreeGrafter"/>
</dbReference>
<evidence type="ECO:0000259" key="4">
    <source>
        <dbReference type="PROSITE" id="PS50887"/>
    </source>
</evidence>
<evidence type="ECO:0000313" key="6">
    <source>
        <dbReference type="Proteomes" id="UP000037600"/>
    </source>
</evidence>
<dbReference type="CDD" id="cd01949">
    <property type="entry name" value="GGDEF"/>
    <property type="match status" value="1"/>
</dbReference>
<dbReference type="GO" id="GO:1902201">
    <property type="term" value="P:negative regulation of bacterial-type flagellum-dependent cell motility"/>
    <property type="evidence" value="ECO:0007669"/>
    <property type="project" value="TreeGrafter"/>
</dbReference>
<dbReference type="SUPFAM" id="SSF55073">
    <property type="entry name" value="Nucleotide cyclase"/>
    <property type="match status" value="1"/>
</dbReference>
<feature type="transmembrane region" description="Helical" evidence="3">
    <location>
        <begin position="51"/>
        <end position="72"/>
    </location>
</feature>
<organism evidence="5 6">
    <name type="scientific">Catenovulum maritimum</name>
    <dbReference type="NCBI Taxonomy" id="1513271"/>
    <lineage>
        <taxon>Bacteria</taxon>
        <taxon>Pseudomonadati</taxon>
        <taxon>Pseudomonadota</taxon>
        <taxon>Gammaproteobacteria</taxon>
        <taxon>Alteromonadales</taxon>
        <taxon>Alteromonadaceae</taxon>
        <taxon>Catenovulum</taxon>
    </lineage>
</organism>
<dbReference type="PANTHER" id="PTHR45138">
    <property type="entry name" value="REGULATORY COMPONENTS OF SENSORY TRANSDUCTION SYSTEM"/>
    <property type="match status" value="1"/>
</dbReference>
<dbReference type="NCBIfam" id="TIGR00254">
    <property type="entry name" value="GGDEF"/>
    <property type="match status" value="1"/>
</dbReference>
<dbReference type="Proteomes" id="UP000037600">
    <property type="component" value="Unassembled WGS sequence"/>
</dbReference>
<evidence type="ECO:0000256" key="1">
    <source>
        <dbReference type="ARBA" id="ARBA00012528"/>
    </source>
</evidence>
<feature type="transmembrane region" description="Helical" evidence="3">
    <location>
        <begin position="78"/>
        <end position="96"/>
    </location>
</feature>
<dbReference type="PANTHER" id="PTHR45138:SF9">
    <property type="entry name" value="DIGUANYLATE CYCLASE DGCM-RELATED"/>
    <property type="match status" value="1"/>
</dbReference>
<dbReference type="InterPro" id="IPR043128">
    <property type="entry name" value="Rev_trsase/Diguanyl_cyclase"/>
</dbReference>
<protein>
    <recommendedName>
        <fullName evidence="1">diguanylate cyclase</fullName>
        <ecNumber evidence="1">2.7.7.65</ecNumber>
    </recommendedName>
</protein>
<keyword evidence="3" id="KW-0472">Membrane</keyword>
<dbReference type="EC" id="2.7.7.65" evidence="1"/>
<reference evidence="5 6" key="1">
    <citation type="submission" date="2015-04" db="EMBL/GenBank/DDBJ databases">
        <title>Draft Genome Sequence of the Novel Agar-Digesting Marine Bacterium Q1.</title>
        <authorList>
            <person name="Li Y."/>
            <person name="Li D."/>
            <person name="Chen G."/>
            <person name="Du Z."/>
        </authorList>
    </citation>
    <scope>NUCLEOTIDE SEQUENCE [LARGE SCALE GENOMIC DNA]</scope>
    <source>
        <strain evidence="5 6">Q1</strain>
    </source>
</reference>
<comment type="catalytic activity">
    <reaction evidence="2">
        <text>2 GTP = 3',3'-c-di-GMP + 2 diphosphate</text>
        <dbReference type="Rhea" id="RHEA:24898"/>
        <dbReference type="ChEBI" id="CHEBI:33019"/>
        <dbReference type="ChEBI" id="CHEBI:37565"/>
        <dbReference type="ChEBI" id="CHEBI:58805"/>
        <dbReference type="EC" id="2.7.7.65"/>
    </reaction>
</comment>
<proteinExistence type="predicted"/>
<gene>
    <name evidence="5" type="ORF">XM47_17460</name>
</gene>
<feature type="domain" description="GGDEF" evidence="4">
    <location>
        <begin position="242"/>
        <end position="390"/>
    </location>
</feature>
<sequence length="390" mass="44108">MLSSCILLICYFSQTLYLFQFGRWNQVAVWLPYLLLPLSALFASQFNQNRLALFAVSCLFFASFLPLVLAQLELTPALNSGLAFTWLILTGFYLCLRRESGLFNRKGLMQVTILLIPIAIFFALAKLNPELLTQVVLWQTLDNDFISLFVLISCFAFVLVNLVKSGWQQNPIESNFSIMLLCCWFYHLLAPNQPLQAICLSSIAIILIVTTLSHSYQLAYFDELTKLPSRRALNRYAMTLGRKYILVMADVDHFKQFNDTYGHDVGDQVLKLVASRLGEVSSGGKAYRYGGEEFTLVFANKTPTQVVPELERLRQSIANYDMVVRDKSRPKKSEKDRNAAPANATKTVNVTISMGYALRSKELNDFDKCLKAADEALYRAKKAGRNCVSD</sequence>
<feature type="transmembrane region" description="Helical" evidence="3">
    <location>
        <begin position="172"/>
        <end position="189"/>
    </location>
</feature>
<name>A0A0J8GM24_9ALTE</name>
<accession>A0A0J8GM24</accession>
<dbReference type="GO" id="GO:0052621">
    <property type="term" value="F:diguanylate cyclase activity"/>
    <property type="evidence" value="ECO:0007669"/>
    <property type="project" value="UniProtKB-EC"/>
</dbReference>
<keyword evidence="3" id="KW-1133">Transmembrane helix</keyword>
<comment type="caution">
    <text evidence="5">The sequence shown here is derived from an EMBL/GenBank/DDBJ whole genome shotgun (WGS) entry which is preliminary data.</text>
</comment>
<evidence type="ECO:0000313" key="5">
    <source>
        <dbReference type="EMBL" id="KMT63877.1"/>
    </source>
</evidence>
<dbReference type="GO" id="GO:0005886">
    <property type="term" value="C:plasma membrane"/>
    <property type="evidence" value="ECO:0007669"/>
    <property type="project" value="TreeGrafter"/>
</dbReference>
<dbReference type="InterPro" id="IPR000160">
    <property type="entry name" value="GGDEF_dom"/>
</dbReference>
<feature type="transmembrane region" description="Helical" evidence="3">
    <location>
        <begin position="108"/>
        <end position="125"/>
    </location>
</feature>